<keyword evidence="3" id="KW-1185">Reference proteome</keyword>
<comment type="caution">
    <text evidence="2">The sequence shown here is derived from an EMBL/GenBank/DDBJ whole genome shotgun (WGS) entry which is preliminary data.</text>
</comment>
<dbReference type="Pfam" id="PF00646">
    <property type="entry name" value="F-box"/>
    <property type="match status" value="1"/>
</dbReference>
<name>A0A5N5GHX0_9ROSA</name>
<dbReference type="CDD" id="cd22157">
    <property type="entry name" value="F-box_AtFBW1-like"/>
    <property type="match status" value="1"/>
</dbReference>
<feature type="domain" description="F-box" evidence="1">
    <location>
        <begin position="40"/>
        <end position="78"/>
    </location>
</feature>
<dbReference type="InterPro" id="IPR017451">
    <property type="entry name" value="F-box-assoc_interact_dom"/>
</dbReference>
<dbReference type="SUPFAM" id="SSF81383">
    <property type="entry name" value="F-box domain"/>
    <property type="match status" value="1"/>
</dbReference>
<organism evidence="2 3">
    <name type="scientific">Pyrus ussuriensis x Pyrus communis</name>
    <dbReference type="NCBI Taxonomy" id="2448454"/>
    <lineage>
        <taxon>Eukaryota</taxon>
        <taxon>Viridiplantae</taxon>
        <taxon>Streptophyta</taxon>
        <taxon>Embryophyta</taxon>
        <taxon>Tracheophyta</taxon>
        <taxon>Spermatophyta</taxon>
        <taxon>Magnoliopsida</taxon>
        <taxon>eudicotyledons</taxon>
        <taxon>Gunneridae</taxon>
        <taxon>Pentapetalae</taxon>
        <taxon>rosids</taxon>
        <taxon>fabids</taxon>
        <taxon>Rosales</taxon>
        <taxon>Rosaceae</taxon>
        <taxon>Amygdaloideae</taxon>
        <taxon>Maleae</taxon>
        <taxon>Pyrus</taxon>
    </lineage>
</organism>
<reference evidence="3" key="2">
    <citation type="submission" date="2019-10" db="EMBL/GenBank/DDBJ databases">
        <title>A de novo genome assembly of a pear dwarfing rootstock.</title>
        <authorList>
            <person name="Wang F."/>
            <person name="Wang J."/>
            <person name="Li S."/>
            <person name="Zhang Y."/>
            <person name="Fang M."/>
            <person name="Ma L."/>
            <person name="Zhao Y."/>
            <person name="Jiang S."/>
        </authorList>
    </citation>
    <scope>NUCLEOTIDE SEQUENCE [LARGE SCALE GENOMIC DNA]</scope>
</reference>
<dbReference type="Pfam" id="PF08268">
    <property type="entry name" value="FBA_3"/>
    <property type="match status" value="1"/>
</dbReference>
<dbReference type="PANTHER" id="PTHR31672:SF13">
    <property type="entry name" value="F-BOX PROTEIN CPR30-LIKE"/>
    <property type="match status" value="1"/>
</dbReference>
<gene>
    <name evidence="2" type="ORF">D8674_035747</name>
</gene>
<accession>A0A5N5GHX0</accession>
<dbReference type="EMBL" id="SMOL01000458">
    <property type="protein sequence ID" value="KAB2613431.1"/>
    <property type="molecule type" value="Genomic_DNA"/>
</dbReference>
<evidence type="ECO:0000313" key="2">
    <source>
        <dbReference type="EMBL" id="KAB2613431.1"/>
    </source>
</evidence>
<evidence type="ECO:0000259" key="1">
    <source>
        <dbReference type="SMART" id="SM00256"/>
    </source>
</evidence>
<dbReference type="InterPro" id="IPR050796">
    <property type="entry name" value="SCF_F-box_component"/>
</dbReference>
<dbReference type="SMART" id="SM00256">
    <property type="entry name" value="FBOX"/>
    <property type="match status" value="1"/>
</dbReference>
<dbReference type="InterPro" id="IPR036047">
    <property type="entry name" value="F-box-like_dom_sf"/>
</dbReference>
<protein>
    <submittedName>
        <fullName evidence="2">F-box protein</fullName>
    </submittedName>
</protein>
<evidence type="ECO:0000313" key="3">
    <source>
        <dbReference type="Proteomes" id="UP000327157"/>
    </source>
</evidence>
<dbReference type="InterPro" id="IPR013187">
    <property type="entry name" value="F-box-assoc_dom_typ3"/>
</dbReference>
<dbReference type="AlphaFoldDB" id="A0A5N5GHX0"/>
<reference evidence="2 3" key="1">
    <citation type="submission" date="2019-09" db="EMBL/GenBank/DDBJ databases">
        <authorList>
            <person name="Ou C."/>
        </authorList>
    </citation>
    <scope>NUCLEOTIDE SEQUENCE [LARGE SCALE GENOMIC DNA]</scope>
    <source>
        <strain evidence="2">S2</strain>
        <tissue evidence="2">Leaf</tissue>
    </source>
</reference>
<dbReference type="NCBIfam" id="TIGR01640">
    <property type="entry name" value="F_box_assoc_1"/>
    <property type="match status" value="1"/>
</dbReference>
<proteinExistence type="predicted"/>
<dbReference type="PANTHER" id="PTHR31672">
    <property type="entry name" value="BNACNNG10540D PROTEIN"/>
    <property type="match status" value="1"/>
</dbReference>
<sequence>MLEPKVPMRFFSLLHDKHQRLESVACLNCQLLLRPLTDEYDDDIVIEILSRLPVKSLIRFRCVCKSWRALISDYYFDDGSCVASTELRLPKRLDGTTVVGSCNGLICLHQQTYDSLFLCNPSTGDVNRLPLLPTSFPSSGQLFEGFGYDSTTHDYKVVMGIDCKTATGALTTTTIAVFSLKTGSWKTTENLKYVDLDEIGCFLNGAIHWRQPKLARIIAFDLVQEKFQGNTVPLPELAHENTSVTIGTDIRNNSLFVSYNTIPTALRNLGLNSSSLLQDGVYVKVP</sequence>
<reference evidence="2 3" key="3">
    <citation type="submission" date="2019-11" db="EMBL/GenBank/DDBJ databases">
        <title>A de novo genome assembly of a pear dwarfing rootstock.</title>
        <authorList>
            <person name="Wang F."/>
            <person name="Wang J."/>
            <person name="Li S."/>
            <person name="Zhang Y."/>
            <person name="Fang M."/>
            <person name="Ma L."/>
            <person name="Zhao Y."/>
            <person name="Jiang S."/>
        </authorList>
    </citation>
    <scope>NUCLEOTIDE SEQUENCE [LARGE SCALE GENOMIC DNA]</scope>
    <source>
        <strain evidence="2">S2</strain>
        <tissue evidence="2">Leaf</tissue>
    </source>
</reference>
<dbReference type="Gene3D" id="1.20.1280.50">
    <property type="match status" value="1"/>
</dbReference>
<dbReference type="InterPro" id="IPR001810">
    <property type="entry name" value="F-box_dom"/>
</dbReference>
<dbReference type="Proteomes" id="UP000327157">
    <property type="component" value="Chromosome 9"/>
</dbReference>
<dbReference type="OrthoDB" id="1194033at2759"/>